<evidence type="ECO:0000313" key="6">
    <source>
        <dbReference type="Proteomes" id="UP000271162"/>
    </source>
</evidence>
<protein>
    <submittedName>
        <fullName evidence="7">Dicer-related helicase (inferred by orthology to a C. elegans protein)</fullName>
    </submittedName>
</protein>
<dbReference type="InterPro" id="IPR051363">
    <property type="entry name" value="RLR_Helicase"/>
</dbReference>
<dbReference type="GO" id="GO:0005524">
    <property type="term" value="F:ATP binding"/>
    <property type="evidence" value="ECO:0007669"/>
    <property type="project" value="UniProtKB-KW"/>
</dbReference>
<evidence type="ECO:0000259" key="4">
    <source>
        <dbReference type="PROSITE" id="PS51194"/>
    </source>
</evidence>
<dbReference type="Pfam" id="PF00271">
    <property type="entry name" value="Helicase_C"/>
    <property type="match status" value="1"/>
</dbReference>
<dbReference type="WBParaSite" id="NBR_0001462801-mRNA-1">
    <property type="protein sequence ID" value="NBR_0001462801-mRNA-1"/>
    <property type="gene ID" value="NBR_0001462801"/>
</dbReference>
<dbReference type="GO" id="GO:0003676">
    <property type="term" value="F:nucleic acid binding"/>
    <property type="evidence" value="ECO:0007669"/>
    <property type="project" value="InterPro"/>
</dbReference>
<accession>A0A158R1X8</accession>
<dbReference type="PROSITE" id="PS51194">
    <property type="entry name" value="HELICASE_CTER"/>
    <property type="match status" value="1"/>
</dbReference>
<name>A0A158R1X8_NIPBR</name>
<keyword evidence="1" id="KW-0547">Nucleotide-binding</keyword>
<dbReference type="OMA" id="TFCQMNP"/>
<evidence type="ECO:0000256" key="2">
    <source>
        <dbReference type="ARBA" id="ARBA00022840"/>
    </source>
</evidence>
<proteinExistence type="predicted"/>
<keyword evidence="2" id="KW-0067">ATP-binding</keyword>
<evidence type="ECO:0000256" key="1">
    <source>
        <dbReference type="ARBA" id="ARBA00022741"/>
    </source>
</evidence>
<dbReference type="PANTHER" id="PTHR14074:SF29">
    <property type="entry name" value="DICER-RELATED HELICASE"/>
    <property type="match status" value="1"/>
</dbReference>
<dbReference type="InterPro" id="IPR001650">
    <property type="entry name" value="Helicase_C-like"/>
</dbReference>
<dbReference type="GO" id="GO:0005737">
    <property type="term" value="C:cytoplasm"/>
    <property type="evidence" value="ECO:0007669"/>
    <property type="project" value="TreeGrafter"/>
</dbReference>
<evidence type="ECO:0000259" key="3">
    <source>
        <dbReference type="PROSITE" id="PS51192"/>
    </source>
</evidence>
<evidence type="ECO:0000313" key="5">
    <source>
        <dbReference type="EMBL" id="VDL78218.1"/>
    </source>
</evidence>
<dbReference type="Gene3D" id="3.40.50.300">
    <property type="entry name" value="P-loop containing nucleotide triphosphate hydrolases"/>
    <property type="match status" value="3"/>
</dbReference>
<keyword evidence="6" id="KW-1185">Reference proteome</keyword>
<gene>
    <name evidence="5" type="ORF">NBR_LOCUS14629</name>
</gene>
<dbReference type="PROSITE" id="PS51192">
    <property type="entry name" value="HELICASE_ATP_BIND_1"/>
    <property type="match status" value="1"/>
</dbReference>
<dbReference type="Gene3D" id="1.20.1320.30">
    <property type="match status" value="1"/>
</dbReference>
<dbReference type="Proteomes" id="UP000271162">
    <property type="component" value="Unassembled WGS sequence"/>
</dbReference>
<dbReference type="EMBL" id="UYSL01021429">
    <property type="protein sequence ID" value="VDL78218.1"/>
    <property type="molecule type" value="Genomic_DNA"/>
</dbReference>
<dbReference type="InterPro" id="IPR027417">
    <property type="entry name" value="P-loop_NTPase"/>
</dbReference>
<dbReference type="InterPro" id="IPR011545">
    <property type="entry name" value="DEAD/DEAH_box_helicase_dom"/>
</dbReference>
<reference evidence="7" key="1">
    <citation type="submission" date="2016-04" db="UniProtKB">
        <authorList>
            <consortium name="WormBaseParasite"/>
        </authorList>
    </citation>
    <scope>IDENTIFICATION</scope>
</reference>
<dbReference type="STRING" id="27835.A0A158R1X8"/>
<dbReference type="AlphaFoldDB" id="A0A158R1X8"/>
<feature type="domain" description="Helicase C-terminal" evidence="4">
    <location>
        <begin position="579"/>
        <end position="734"/>
    </location>
</feature>
<dbReference type="PANTHER" id="PTHR14074">
    <property type="entry name" value="HELICASE WITH DEATH DOMAIN-RELATED"/>
    <property type="match status" value="1"/>
</dbReference>
<dbReference type="SMART" id="SM00487">
    <property type="entry name" value="DEXDc"/>
    <property type="match status" value="1"/>
</dbReference>
<sequence length="744" mass="85489">MVHLNTTQKLALLSLYSEDIKRRLAPLYNSSDRLSVLAELLATDQFEEIRDDCIDETEFAQKLWDALQNSPMKAALYDSILHYLSTVDEDLHSILCCVSEKDSRSQFNKVLFYLDEFWKHLDVEVTLEYLKKIRYYENVTSRIERSLEGVEDVATKKRLVLRTIPLLGANAIYDLMRSIYYNSDESKEFVEKLHPNFLKFYDMIDAERSSPRGVVMFCPVNVSIEDVLKDEGKHRVNLNYEDFPLGKSGKENLTIRLLKEIDARSFAETPIILRDYQKELAEKALDGTNTIIAAPTGSGKTIVAVHIIKNHLEKCRSNGRNGKVLFMTPSTVILDQQSERIRTYLGYRYQIVGMTASLGVGKGSTESDAVAHVLKLCAILNCKHISTVTRNLGELKQFSADVCDEIRFCDDANDSQRTQFLRLICDLMNIFEKHFNDIYVKYAILSSKPTQRVAESNFPLEERPVYRTYTSFSSAPGEKASQSYLNWVSNHLRRIVPETVFSDDVAKTLATEALEILEDLYRSIEMYQDFSSMESLKFLQSRMDERNSSLTAFSRRYWTEYSEQLSKCQSSENILIAEVVKQLLDNSSMDFRAIIFIRTRRGAVVLSNLLNSHPDLVAANLQVECIAGAILSNGIFVWFFFSCSNHFLFREGKTRVLVATSVADEGLDVAKCNLVIKYNYATNEIAHVQRRGRGRSEKSRSILITQNWKMKEQEERNMLRERLNNLVLRAIEEHRIDLNSRVHP</sequence>
<dbReference type="InterPro" id="IPR014001">
    <property type="entry name" value="Helicase_ATP-bd"/>
</dbReference>
<dbReference type="Pfam" id="PF00270">
    <property type="entry name" value="DEAD"/>
    <property type="match status" value="1"/>
</dbReference>
<feature type="domain" description="Helicase ATP-binding" evidence="3">
    <location>
        <begin position="281"/>
        <end position="467"/>
    </location>
</feature>
<dbReference type="SMART" id="SM00490">
    <property type="entry name" value="HELICc"/>
    <property type="match status" value="1"/>
</dbReference>
<organism evidence="7">
    <name type="scientific">Nippostrongylus brasiliensis</name>
    <name type="common">Rat hookworm</name>
    <dbReference type="NCBI Taxonomy" id="27835"/>
    <lineage>
        <taxon>Eukaryota</taxon>
        <taxon>Metazoa</taxon>
        <taxon>Ecdysozoa</taxon>
        <taxon>Nematoda</taxon>
        <taxon>Chromadorea</taxon>
        <taxon>Rhabditida</taxon>
        <taxon>Rhabditina</taxon>
        <taxon>Rhabditomorpha</taxon>
        <taxon>Strongyloidea</taxon>
        <taxon>Heligmosomidae</taxon>
        <taxon>Nippostrongylus</taxon>
    </lineage>
</organism>
<dbReference type="SUPFAM" id="SSF52540">
    <property type="entry name" value="P-loop containing nucleoside triphosphate hydrolases"/>
    <property type="match status" value="1"/>
</dbReference>
<reference evidence="5 6" key="2">
    <citation type="submission" date="2018-11" db="EMBL/GenBank/DDBJ databases">
        <authorList>
            <consortium name="Pathogen Informatics"/>
        </authorList>
    </citation>
    <scope>NUCLEOTIDE SEQUENCE [LARGE SCALE GENOMIC DNA]</scope>
</reference>
<evidence type="ECO:0000313" key="7">
    <source>
        <dbReference type="WBParaSite" id="NBR_0001462801-mRNA-1"/>
    </source>
</evidence>